<keyword evidence="3" id="KW-0813">Transport</keyword>
<evidence type="ECO:0000256" key="8">
    <source>
        <dbReference type="ARBA" id="ARBA00023136"/>
    </source>
</evidence>
<gene>
    <name evidence="10" type="ORF">GDO54_004037</name>
</gene>
<feature type="transmembrane region" description="Helical" evidence="9">
    <location>
        <begin position="103"/>
        <end position="124"/>
    </location>
</feature>
<evidence type="ECO:0000256" key="5">
    <source>
        <dbReference type="ARBA" id="ARBA00022970"/>
    </source>
</evidence>
<proteinExistence type="inferred from homology"/>
<organism evidence="10 11">
    <name type="scientific">Pyxicephalus adspersus</name>
    <name type="common">African bullfrog</name>
    <dbReference type="NCBI Taxonomy" id="30357"/>
    <lineage>
        <taxon>Eukaryota</taxon>
        <taxon>Metazoa</taxon>
        <taxon>Chordata</taxon>
        <taxon>Craniata</taxon>
        <taxon>Vertebrata</taxon>
        <taxon>Euteleostomi</taxon>
        <taxon>Amphibia</taxon>
        <taxon>Batrachia</taxon>
        <taxon>Anura</taxon>
        <taxon>Neobatrachia</taxon>
        <taxon>Ranoidea</taxon>
        <taxon>Pyxicephalidae</taxon>
        <taxon>Pyxicephalinae</taxon>
        <taxon>Pyxicephalus</taxon>
    </lineage>
</organism>
<dbReference type="GO" id="GO:1990542">
    <property type="term" value="P:mitochondrial transmembrane transport"/>
    <property type="evidence" value="ECO:0007669"/>
    <property type="project" value="TreeGrafter"/>
</dbReference>
<feature type="transmembrane region" description="Helical" evidence="9">
    <location>
        <begin position="220"/>
        <end position="244"/>
    </location>
</feature>
<keyword evidence="11" id="KW-1185">Reference proteome</keyword>
<accession>A0AAV2ZEX2</accession>
<dbReference type="PANTHER" id="PTHR11153:SF3">
    <property type="entry name" value="SIDEROFLEXIN-4"/>
    <property type="match status" value="1"/>
</dbReference>
<keyword evidence="7" id="KW-0496">Mitochondrion</keyword>
<evidence type="ECO:0000256" key="6">
    <source>
        <dbReference type="ARBA" id="ARBA00022989"/>
    </source>
</evidence>
<sequence>MRQKLLETQEKKSDDQDEKVMEARRLVQVSVHPDTGTIIPTIFRPPGLFVVGAPLVVGTLMPHRGVISAFIPQILFQSYNVGFTVMNSNLSVKTQQSLSQNPLYLSGSALYVACVGTLPIYFANRLNLSGPITQNFIHRILPPPLFALLGALNVFLVRSFEMSGGIQVMDGAGNVVGVSPEAGKKAVKETALSRAFLCGVTALTPSLVRRSPHMLHNPGIFTIIKLLIGALTFGIMTPISFGLFPQQGKINRDDLEAELKEKTSDSELFYHRGL</sequence>
<dbReference type="AlphaFoldDB" id="A0AAV2ZEX2"/>
<dbReference type="GO" id="GO:0006865">
    <property type="term" value="P:amino acid transport"/>
    <property type="evidence" value="ECO:0007669"/>
    <property type="project" value="UniProtKB-KW"/>
</dbReference>
<dbReference type="GO" id="GO:0015075">
    <property type="term" value="F:monoatomic ion transmembrane transporter activity"/>
    <property type="evidence" value="ECO:0007669"/>
    <property type="project" value="InterPro"/>
</dbReference>
<evidence type="ECO:0008006" key="12">
    <source>
        <dbReference type="Google" id="ProtNLM"/>
    </source>
</evidence>
<evidence type="ECO:0000256" key="2">
    <source>
        <dbReference type="ARBA" id="ARBA00005974"/>
    </source>
</evidence>
<dbReference type="InterPro" id="IPR004686">
    <property type="entry name" value="Mtc"/>
</dbReference>
<comment type="caution">
    <text evidence="10">The sequence shown here is derived from an EMBL/GenBank/DDBJ whole genome shotgun (WGS) entry which is preliminary data.</text>
</comment>
<dbReference type="Pfam" id="PF03820">
    <property type="entry name" value="SFXNs"/>
    <property type="match status" value="1"/>
</dbReference>
<evidence type="ECO:0000313" key="11">
    <source>
        <dbReference type="Proteomes" id="UP001181693"/>
    </source>
</evidence>
<dbReference type="EMBL" id="DYDO01000012">
    <property type="protein sequence ID" value="DBA14744.1"/>
    <property type="molecule type" value="Genomic_DNA"/>
</dbReference>
<keyword evidence="8 9" id="KW-0472">Membrane</keyword>
<evidence type="ECO:0000256" key="7">
    <source>
        <dbReference type="ARBA" id="ARBA00023128"/>
    </source>
</evidence>
<feature type="transmembrane region" description="Helical" evidence="9">
    <location>
        <begin position="136"/>
        <end position="157"/>
    </location>
</feature>
<keyword evidence="4 9" id="KW-0812">Transmembrane</keyword>
<comment type="similarity">
    <text evidence="2">Belongs to the sideroflexin family.</text>
</comment>
<protein>
    <recommendedName>
        <fullName evidence="12">Sideroflexin-4</fullName>
    </recommendedName>
</protein>
<evidence type="ECO:0000256" key="3">
    <source>
        <dbReference type="ARBA" id="ARBA00022448"/>
    </source>
</evidence>
<evidence type="ECO:0000256" key="1">
    <source>
        <dbReference type="ARBA" id="ARBA00004225"/>
    </source>
</evidence>
<name>A0AAV2ZEX2_PYXAD</name>
<comment type="subcellular location">
    <subcellularLocation>
        <location evidence="1">Mitochondrion membrane</location>
        <topology evidence="1">Multi-pass membrane protein</topology>
    </subcellularLocation>
</comment>
<keyword evidence="6 9" id="KW-1133">Transmembrane helix</keyword>
<dbReference type="PANTHER" id="PTHR11153">
    <property type="entry name" value="SIDEROFLEXIN"/>
    <property type="match status" value="1"/>
</dbReference>
<dbReference type="Proteomes" id="UP001181693">
    <property type="component" value="Unassembled WGS sequence"/>
</dbReference>
<evidence type="ECO:0000256" key="4">
    <source>
        <dbReference type="ARBA" id="ARBA00022692"/>
    </source>
</evidence>
<evidence type="ECO:0000256" key="9">
    <source>
        <dbReference type="SAM" id="Phobius"/>
    </source>
</evidence>
<keyword evidence="5" id="KW-0029">Amino-acid transport</keyword>
<evidence type="ECO:0000313" key="10">
    <source>
        <dbReference type="EMBL" id="DBA14744.1"/>
    </source>
</evidence>
<reference evidence="10" key="1">
    <citation type="thesis" date="2020" institute="ProQuest LLC" country="789 East Eisenhower Parkway, Ann Arbor, MI, USA">
        <title>Comparative Genomics and Chromosome Evolution.</title>
        <authorList>
            <person name="Mudd A.B."/>
        </authorList>
    </citation>
    <scope>NUCLEOTIDE SEQUENCE</scope>
    <source>
        <strain evidence="10">1538</strain>
        <tissue evidence="10">Blood</tissue>
    </source>
</reference>
<dbReference type="GO" id="GO:0005743">
    <property type="term" value="C:mitochondrial inner membrane"/>
    <property type="evidence" value="ECO:0007669"/>
    <property type="project" value="TreeGrafter"/>
</dbReference>